<sequence>MDLINLRKRRRAAFWGDVVPYLGYVIQSGVAVVFLFLLIAFSAWYTSFVRHIPDHLPTNLIMLIVLTPLSIYGSFRTYLQAADVIFLLPQESRMTSYFAGSFRSGVIYKFAGLSILFLTLWPLYVRSCDDPRPFLLFWLLLLAVKIVSNYGAWQELKMVFRRDARLFRLLRWGVIILILATWLWQPISRALIFASLLMITYMLSLRIPDKYVVGWDTLIAAEKAQVGRVMLMLSWFVDVPAQAQRVYPRRLLGFAGNRLPWKQSSAFPYLMTKTLVRSDILGILIRLTILGALIIWWMQGTWLGTAVYLFFVFVLGIQVSALRRYHAESLWVSLYPLPPGSQRQAVLNIVFKIQLVLSCLLWLPFAAALMGENPMSQVPLVIGTGIAGILVTALYNRSLARKWLKEDEEQY</sequence>
<feature type="transmembrane region" description="Helical" evidence="1">
    <location>
        <begin position="377"/>
        <end position="395"/>
    </location>
</feature>
<feature type="transmembrane region" description="Helical" evidence="1">
    <location>
        <begin position="60"/>
        <end position="79"/>
    </location>
</feature>
<name>A0ABS4H5V2_9BACL</name>
<feature type="transmembrane region" description="Helical" evidence="1">
    <location>
        <begin position="165"/>
        <end position="184"/>
    </location>
</feature>
<feature type="transmembrane region" description="Helical" evidence="1">
    <location>
        <begin position="135"/>
        <end position="153"/>
    </location>
</feature>
<dbReference type="RefSeq" id="WP_209851354.1">
    <property type="nucleotide sequence ID" value="NZ_CBCRVE010000009.1"/>
</dbReference>
<gene>
    <name evidence="2" type="ORF">J2Z20_002808</name>
</gene>
<dbReference type="EMBL" id="JAGGKP010000008">
    <property type="protein sequence ID" value="MBP1937891.1"/>
    <property type="molecule type" value="Genomic_DNA"/>
</dbReference>
<evidence type="ECO:0000313" key="3">
    <source>
        <dbReference type="Proteomes" id="UP001519273"/>
    </source>
</evidence>
<accession>A0ABS4H5V2</accession>
<dbReference type="PIRSF" id="PIRSF037259">
    <property type="entry name" value="EcsB_ABC"/>
    <property type="match status" value="1"/>
</dbReference>
<feature type="transmembrane region" description="Helical" evidence="1">
    <location>
        <begin position="190"/>
        <end position="207"/>
    </location>
</feature>
<organism evidence="2 3">
    <name type="scientific">Paenibacillus sediminis</name>
    <dbReference type="NCBI Taxonomy" id="664909"/>
    <lineage>
        <taxon>Bacteria</taxon>
        <taxon>Bacillati</taxon>
        <taxon>Bacillota</taxon>
        <taxon>Bacilli</taxon>
        <taxon>Bacillales</taxon>
        <taxon>Paenibacillaceae</taxon>
        <taxon>Paenibacillus</taxon>
    </lineage>
</organism>
<feature type="transmembrane region" description="Helical" evidence="1">
    <location>
        <begin position="21"/>
        <end position="45"/>
    </location>
</feature>
<dbReference type="Proteomes" id="UP001519273">
    <property type="component" value="Unassembled WGS sequence"/>
</dbReference>
<feature type="transmembrane region" description="Helical" evidence="1">
    <location>
        <begin position="100"/>
        <end position="123"/>
    </location>
</feature>
<feature type="transmembrane region" description="Helical" evidence="1">
    <location>
        <begin position="280"/>
        <end position="299"/>
    </location>
</feature>
<reference evidence="2 3" key="1">
    <citation type="submission" date="2021-03" db="EMBL/GenBank/DDBJ databases">
        <title>Genomic Encyclopedia of Type Strains, Phase IV (KMG-IV): sequencing the most valuable type-strain genomes for metagenomic binning, comparative biology and taxonomic classification.</title>
        <authorList>
            <person name="Goeker M."/>
        </authorList>
    </citation>
    <scope>NUCLEOTIDE SEQUENCE [LARGE SCALE GENOMIC DNA]</scope>
    <source>
        <strain evidence="2 3">DSM 23491</strain>
    </source>
</reference>
<feature type="transmembrane region" description="Helical" evidence="1">
    <location>
        <begin position="305"/>
        <end position="325"/>
    </location>
</feature>
<proteinExistence type="predicted"/>
<evidence type="ECO:0000256" key="1">
    <source>
        <dbReference type="SAM" id="Phobius"/>
    </source>
</evidence>
<dbReference type="Pfam" id="PF05975">
    <property type="entry name" value="EcsB"/>
    <property type="match status" value="1"/>
</dbReference>
<dbReference type="InterPro" id="IPR010288">
    <property type="entry name" value="EcsB_ABC"/>
</dbReference>
<comment type="caution">
    <text evidence="2">The sequence shown here is derived from an EMBL/GenBank/DDBJ whole genome shotgun (WGS) entry which is preliminary data.</text>
</comment>
<protein>
    <submittedName>
        <fullName evidence="2">ABC-2 type transport system permease protein</fullName>
    </submittedName>
</protein>
<keyword evidence="3" id="KW-1185">Reference proteome</keyword>
<keyword evidence="1" id="KW-0812">Transmembrane</keyword>
<feature type="transmembrane region" description="Helical" evidence="1">
    <location>
        <begin position="345"/>
        <end position="365"/>
    </location>
</feature>
<keyword evidence="1" id="KW-1133">Transmembrane helix</keyword>
<keyword evidence="1" id="KW-0472">Membrane</keyword>
<evidence type="ECO:0000313" key="2">
    <source>
        <dbReference type="EMBL" id="MBP1937891.1"/>
    </source>
</evidence>